<dbReference type="RefSeq" id="WP_310069609.1">
    <property type="nucleotide sequence ID" value="NZ_JAVDQN010000004.1"/>
</dbReference>
<feature type="chain" id="PRO_5045294211" description="Lipoprotein" evidence="1">
    <location>
        <begin position="19"/>
        <end position="65"/>
    </location>
</feature>
<feature type="signal peptide" evidence="1">
    <location>
        <begin position="1"/>
        <end position="18"/>
    </location>
</feature>
<dbReference type="Proteomes" id="UP001185254">
    <property type="component" value="Unassembled WGS sequence"/>
</dbReference>
<evidence type="ECO:0000256" key="1">
    <source>
        <dbReference type="SAM" id="SignalP"/>
    </source>
</evidence>
<gene>
    <name evidence="2" type="ORF">J2776_005021</name>
</gene>
<evidence type="ECO:0000313" key="2">
    <source>
        <dbReference type="EMBL" id="MDR6378301.1"/>
    </source>
</evidence>
<comment type="caution">
    <text evidence="2">The sequence shown here is derived from an EMBL/GenBank/DDBJ whole genome shotgun (WGS) entry which is preliminary data.</text>
</comment>
<evidence type="ECO:0008006" key="4">
    <source>
        <dbReference type="Google" id="ProtNLM"/>
    </source>
</evidence>
<keyword evidence="3" id="KW-1185">Reference proteome</keyword>
<name>A0ABU1L507_9BURK</name>
<proteinExistence type="predicted"/>
<organism evidence="2 3">
    <name type="scientific">Paraburkholderia caledonica</name>
    <dbReference type="NCBI Taxonomy" id="134536"/>
    <lineage>
        <taxon>Bacteria</taxon>
        <taxon>Pseudomonadati</taxon>
        <taxon>Pseudomonadota</taxon>
        <taxon>Betaproteobacteria</taxon>
        <taxon>Burkholderiales</taxon>
        <taxon>Burkholderiaceae</taxon>
        <taxon>Paraburkholderia</taxon>
    </lineage>
</organism>
<sequence length="65" mass="5948">MKNSALWITACAASLAIALPGCNRSGTSSTDQASGAAAVSGAAQSGPAVSAPATAASDAPAGASQ</sequence>
<protein>
    <recommendedName>
        <fullName evidence="4">Lipoprotein</fullName>
    </recommendedName>
</protein>
<keyword evidence="1" id="KW-0732">Signal</keyword>
<evidence type="ECO:0000313" key="3">
    <source>
        <dbReference type="Proteomes" id="UP001185254"/>
    </source>
</evidence>
<accession>A0ABU1L507</accession>
<reference evidence="2 3" key="1">
    <citation type="submission" date="2023-07" db="EMBL/GenBank/DDBJ databases">
        <title>Sorghum-associated microbial communities from plants grown in Nebraska, USA.</title>
        <authorList>
            <person name="Schachtman D."/>
        </authorList>
    </citation>
    <scope>NUCLEOTIDE SEQUENCE [LARGE SCALE GENOMIC DNA]</scope>
    <source>
        <strain evidence="2 3">DS1039</strain>
    </source>
</reference>
<dbReference type="EMBL" id="JAVDQN010000004">
    <property type="protein sequence ID" value="MDR6378301.1"/>
    <property type="molecule type" value="Genomic_DNA"/>
</dbReference>